<keyword evidence="7" id="KW-0548">Nucleotidyltransferase</keyword>
<name>A0AAE3YIQ7_9MICC</name>
<dbReference type="EMBL" id="JAVDUI010000001">
    <property type="protein sequence ID" value="MDR6892766.1"/>
    <property type="molecule type" value="Genomic_DNA"/>
</dbReference>
<feature type="compositionally biased region" description="Low complexity" evidence="12">
    <location>
        <begin position="268"/>
        <end position="284"/>
    </location>
</feature>
<dbReference type="GO" id="GO:0006450">
    <property type="term" value="P:regulation of translational fidelity"/>
    <property type="evidence" value="ECO:0007669"/>
    <property type="project" value="TreeGrafter"/>
</dbReference>
<evidence type="ECO:0000256" key="11">
    <source>
        <dbReference type="ARBA" id="ARBA00048366"/>
    </source>
</evidence>
<keyword evidence="8" id="KW-0547">Nucleotide-binding</keyword>
<evidence type="ECO:0000256" key="7">
    <source>
        <dbReference type="ARBA" id="ARBA00022695"/>
    </source>
</evidence>
<evidence type="ECO:0000256" key="3">
    <source>
        <dbReference type="ARBA" id="ARBA00012584"/>
    </source>
</evidence>
<evidence type="ECO:0000313" key="15">
    <source>
        <dbReference type="Proteomes" id="UP001247307"/>
    </source>
</evidence>
<evidence type="ECO:0000256" key="6">
    <source>
        <dbReference type="ARBA" id="ARBA00022694"/>
    </source>
</evidence>
<accession>A0AAE3YIQ7</accession>
<dbReference type="GO" id="GO:0003725">
    <property type="term" value="F:double-stranded RNA binding"/>
    <property type="evidence" value="ECO:0007669"/>
    <property type="project" value="InterPro"/>
</dbReference>
<keyword evidence="6" id="KW-0819">tRNA processing</keyword>
<dbReference type="GO" id="GO:0061710">
    <property type="term" value="F:L-threonylcarbamoyladenylate synthase"/>
    <property type="evidence" value="ECO:0007669"/>
    <property type="project" value="UniProtKB-EC"/>
</dbReference>
<dbReference type="Pfam" id="PF01300">
    <property type="entry name" value="Sua5_yciO_yrdC"/>
    <property type="match status" value="1"/>
</dbReference>
<dbReference type="GO" id="GO:0000049">
    <property type="term" value="F:tRNA binding"/>
    <property type="evidence" value="ECO:0007669"/>
    <property type="project" value="TreeGrafter"/>
</dbReference>
<keyword evidence="5" id="KW-0808">Transferase</keyword>
<comment type="similarity">
    <text evidence="2">Belongs to the SUA5 family.</text>
</comment>
<evidence type="ECO:0000256" key="9">
    <source>
        <dbReference type="ARBA" id="ARBA00022840"/>
    </source>
</evidence>
<dbReference type="EC" id="2.7.7.87" evidence="3"/>
<evidence type="ECO:0000256" key="4">
    <source>
        <dbReference type="ARBA" id="ARBA00022490"/>
    </source>
</evidence>
<evidence type="ECO:0000256" key="12">
    <source>
        <dbReference type="SAM" id="MobiDB-lite"/>
    </source>
</evidence>
<feature type="domain" description="YrdC-like" evidence="13">
    <location>
        <begin position="14"/>
        <end position="201"/>
    </location>
</feature>
<dbReference type="Gene3D" id="3.90.870.10">
    <property type="entry name" value="DHBP synthase"/>
    <property type="match status" value="1"/>
</dbReference>
<evidence type="ECO:0000256" key="1">
    <source>
        <dbReference type="ARBA" id="ARBA00004496"/>
    </source>
</evidence>
<reference evidence="14" key="1">
    <citation type="submission" date="2023-07" db="EMBL/GenBank/DDBJ databases">
        <title>Sequencing the genomes of 1000 actinobacteria strains.</title>
        <authorList>
            <person name="Klenk H.-P."/>
        </authorList>
    </citation>
    <scope>NUCLEOTIDE SEQUENCE</scope>
    <source>
        <strain evidence="14">DSM 13988</strain>
    </source>
</reference>
<protein>
    <recommendedName>
        <fullName evidence="10">L-threonylcarbamoyladenylate synthase</fullName>
        <ecNumber evidence="3">2.7.7.87</ecNumber>
    </recommendedName>
    <alternativeName>
        <fullName evidence="10">L-threonylcarbamoyladenylate synthase</fullName>
    </alternativeName>
</protein>
<gene>
    <name evidence="14" type="ORF">J2S35_001706</name>
</gene>
<dbReference type="PANTHER" id="PTHR17490">
    <property type="entry name" value="SUA5"/>
    <property type="match status" value="1"/>
</dbReference>
<evidence type="ECO:0000256" key="8">
    <source>
        <dbReference type="ARBA" id="ARBA00022741"/>
    </source>
</evidence>
<dbReference type="GO" id="GO:0005737">
    <property type="term" value="C:cytoplasm"/>
    <property type="evidence" value="ECO:0007669"/>
    <property type="project" value="UniProtKB-SubCell"/>
</dbReference>
<feature type="region of interest" description="Disordered" evidence="12">
    <location>
        <begin position="217"/>
        <end position="336"/>
    </location>
</feature>
<evidence type="ECO:0000256" key="2">
    <source>
        <dbReference type="ARBA" id="ARBA00007663"/>
    </source>
</evidence>
<evidence type="ECO:0000256" key="10">
    <source>
        <dbReference type="ARBA" id="ARBA00029774"/>
    </source>
</evidence>
<evidence type="ECO:0000256" key="5">
    <source>
        <dbReference type="ARBA" id="ARBA00022679"/>
    </source>
</evidence>
<dbReference type="InterPro" id="IPR050156">
    <property type="entry name" value="TC-AMP_synthase_SUA5"/>
</dbReference>
<evidence type="ECO:0000313" key="14">
    <source>
        <dbReference type="EMBL" id="MDR6892766.1"/>
    </source>
</evidence>
<proteinExistence type="inferred from homology"/>
<keyword evidence="4" id="KW-0963">Cytoplasm</keyword>
<dbReference type="InterPro" id="IPR017945">
    <property type="entry name" value="DHBP_synth_RibB-like_a/b_dom"/>
</dbReference>
<comment type="subcellular location">
    <subcellularLocation>
        <location evidence="1">Cytoplasm</location>
    </subcellularLocation>
</comment>
<feature type="compositionally biased region" description="Basic and acidic residues" evidence="12">
    <location>
        <begin position="324"/>
        <end position="336"/>
    </location>
</feature>
<dbReference type="PROSITE" id="PS51163">
    <property type="entry name" value="YRDC"/>
    <property type="match status" value="1"/>
</dbReference>
<organism evidence="14 15">
    <name type="scientific">Falsarthrobacter nasiphocae</name>
    <dbReference type="NCBI Taxonomy" id="189863"/>
    <lineage>
        <taxon>Bacteria</taxon>
        <taxon>Bacillati</taxon>
        <taxon>Actinomycetota</taxon>
        <taxon>Actinomycetes</taxon>
        <taxon>Micrococcales</taxon>
        <taxon>Micrococcaceae</taxon>
        <taxon>Falsarthrobacter</taxon>
    </lineage>
</organism>
<dbReference type="InterPro" id="IPR006070">
    <property type="entry name" value="Sua5-like_dom"/>
</dbReference>
<dbReference type="PANTHER" id="PTHR17490:SF16">
    <property type="entry name" value="THREONYLCARBAMOYL-AMP SYNTHASE"/>
    <property type="match status" value="1"/>
</dbReference>
<dbReference type="SUPFAM" id="SSF55821">
    <property type="entry name" value="YrdC/RibB"/>
    <property type="match status" value="1"/>
</dbReference>
<keyword evidence="9" id="KW-0067">ATP-binding</keyword>
<dbReference type="AlphaFoldDB" id="A0AAE3YIQ7"/>
<dbReference type="GO" id="GO:0005524">
    <property type="term" value="F:ATP binding"/>
    <property type="evidence" value="ECO:0007669"/>
    <property type="project" value="UniProtKB-KW"/>
</dbReference>
<dbReference type="Proteomes" id="UP001247307">
    <property type="component" value="Unassembled WGS sequence"/>
</dbReference>
<dbReference type="NCBIfam" id="TIGR00057">
    <property type="entry name" value="L-threonylcarbamoyladenylate synthase"/>
    <property type="match status" value="1"/>
</dbReference>
<comment type="catalytic activity">
    <reaction evidence="11">
        <text>L-threonine + hydrogencarbonate + ATP = L-threonylcarbamoyladenylate + diphosphate + H2O</text>
        <dbReference type="Rhea" id="RHEA:36407"/>
        <dbReference type="ChEBI" id="CHEBI:15377"/>
        <dbReference type="ChEBI" id="CHEBI:17544"/>
        <dbReference type="ChEBI" id="CHEBI:30616"/>
        <dbReference type="ChEBI" id="CHEBI:33019"/>
        <dbReference type="ChEBI" id="CHEBI:57926"/>
        <dbReference type="ChEBI" id="CHEBI:73682"/>
        <dbReference type="EC" id="2.7.7.87"/>
    </reaction>
</comment>
<comment type="caution">
    <text evidence="14">The sequence shown here is derived from an EMBL/GenBank/DDBJ whole genome shotgun (WGS) entry which is preliminary data.</text>
</comment>
<dbReference type="RefSeq" id="WP_309852310.1">
    <property type="nucleotide sequence ID" value="NZ_BAAAIU010000004.1"/>
</dbReference>
<evidence type="ECO:0000259" key="13">
    <source>
        <dbReference type="PROSITE" id="PS51163"/>
    </source>
</evidence>
<keyword evidence="15" id="KW-1185">Reference proteome</keyword>
<sequence>MSQFFDMTDPIQRREGLAAASAIIQDGRLVVLPTDTVYGVGANAFEPHAVGLLLAAKGRGRSMPAPVLVHRPEALDGIGTEISQEVRDLTAAFWPGALTVIVHQQPSVNLDLGDSMGTVAVRMPDDDVALDLLAFTGPLAVSSANRTGHPAAETAEDAQEQLGEAVDAYLSAGPRGGGEGVASTIVDATGEVLRVVRQGAISLEALRDVVPSILGLGEEAPSQEPETPGEAVGEASEPPAEGVEAEFAGGVHDDAPAAAAEAADEPDPAVAVLDDAPPAQVDPAGTPGPDEAVQEHASPAGPRRADTTRDAVNLDPLPNLADEDVPRPSTEPRRAL</sequence>
<dbReference type="GO" id="GO:0008033">
    <property type="term" value="P:tRNA processing"/>
    <property type="evidence" value="ECO:0007669"/>
    <property type="project" value="UniProtKB-KW"/>
</dbReference>